<keyword evidence="2" id="KW-0472">Membrane</keyword>
<keyword evidence="2" id="KW-0812">Transmembrane</keyword>
<reference evidence="3 4" key="1">
    <citation type="submission" date="2017-09" db="EMBL/GenBank/DDBJ databases">
        <title>Depth-based differentiation of microbial function through sediment-hosted aquifers and enrichment of novel symbionts in the deep terrestrial subsurface.</title>
        <authorList>
            <person name="Probst A.J."/>
            <person name="Ladd B."/>
            <person name="Jarett J.K."/>
            <person name="Geller-Mcgrath D.E."/>
            <person name="Sieber C.M."/>
            <person name="Emerson J.B."/>
            <person name="Anantharaman K."/>
            <person name="Thomas B.C."/>
            <person name="Malmstrom R."/>
            <person name="Stieglmeier M."/>
            <person name="Klingl A."/>
            <person name="Woyke T."/>
            <person name="Ryan C.M."/>
            <person name="Banfield J.F."/>
        </authorList>
    </citation>
    <scope>NUCLEOTIDE SEQUENCE [LARGE SCALE GENOMIC DNA]</scope>
    <source>
        <strain evidence="3">CG23_combo_of_CG06-09_8_20_14_all_40_23</strain>
    </source>
</reference>
<feature type="transmembrane region" description="Helical" evidence="2">
    <location>
        <begin position="33"/>
        <end position="55"/>
    </location>
</feature>
<dbReference type="NCBIfam" id="TIGR04183">
    <property type="entry name" value="Por_Secre_tail"/>
    <property type="match status" value="1"/>
</dbReference>
<evidence type="ECO:0000256" key="1">
    <source>
        <dbReference type="SAM" id="MobiDB-lite"/>
    </source>
</evidence>
<dbReference type="InterPro" id="IPR026444">
    <property type="entry name" value="Secre_tail"/>
</dbReference>
<comment type="caution">
    <text evidence="3">The sequence shown here is derived from an EMBL/GenBank/DDBJ whole genome shotgun (WGS) entry which is preliminary data.</text>
</comment>
<feature type="region of interest" description="Disordered" evidence="1">
    <location>
        <begin position="1"/>
        <end position="22"/>
    </location>
</feature>
<organism evidence="3 4">
    <name type="scientific">Candidatus Desantisbacteria bacterium CG23_combo_of_CG06-09_8_20_14_all_40_23</name>
    <dbReference type="NCBI Taxonomy" id="1974550"/>
    <lineage>
        <taxon>Bacteria</taxon>
        <taxon>Candidatus Desantisiibacteriota</taxon>
    </lineage>
</organism>
<keyword evidence="2" id="KW-1133">Transmembrane helix</keyword>
<sequence length="588" mass="65140">MRIADHGGTKSMQENPLTKGRHSCSPFKSGIKMAIIAILCLLPAIGIAASGQIILEDEQTDGQGREKEITLYLQQTDGQTGTSPVSTIISPTLPTKELLPPSNDCKILKKNLSAMSSLLLKAPPYNGGFYDTSSYMAGKVAVGIILPESIGDTENWTQDEVTKVISEIKTAMDWWASIEPDAHLSFYYDIHTPFDGTQSVKIASEPIVTNSEKPWINQVMNAMGYTNPGTGFVEDYFYRVFDYNNHIRDMLGTNWAFTIFVADSSNDTDGNFPNSRFAYAYLGGPFMVMTYDNGNYGIENMDSCCAHETGHIFYALDEYKGESSKTKYSGYLNVINGNHESVSCSVPCIMKGLIPPFANKQVCHYTRGQLGLWDTDIDNILDVLDSSPNIFLTSYPTDPTSNQSPTYIGIALVTIVPNKNPQETPPIHDITINTISQVKYRINNGSWLSATASDGIFDEPEEEFTFTLSSLNDRTHTLEIKAIDSAGNISNYNTNTINDAQPNLDAVVVYPIPFRQSTGDTHIIFKGLTNDANIRIYDLAGDIIREQDHVSISWRWPVIDEGISSGVYFFVVTEEGKKKRVGRIVIIR</sequence>
<accession>A0A2H0A812</accession>
<dbReference type="Proteomes" id="UP000231067">
    <property type="component" value="Unassembled WGS sequence"/>
</dbReference>
<dbReference type="AlphaFoldDB" id="A0A2H0A812"/>
<evidence type="ECO:0000256" key="2">
    <source>
        <dbReference type="SAM" id="Phobius"/>
    </source>
</evidence>
<evidence type="ECO:0000313" key="4">
    <source>
        <dbReference type="Proteomes" id="UP000231067"/>
    </source>
</evidence>
<evidence type="ECO:0000313" key="3">
    <source>
        <dbReference type="EMBL" id="PIP41582.1"/>
    </source>
</evidence>
<name>A0A2H0A812_9BACT</name>
<protein>
    <recommendedName>
        <fullName evidence="5">Secretion system C-terminal sorting domain-containing protein</fullName>
    </recommendedName>
</protein>
<evidence type="ECO:0008006" key="5">
    <source>
        <dbReference type="Google" id="ProtNLM"/>
    </source>
</evidence>
<proteinExistence type="predicted"/>
<gene>
    <name evidence="3" type="ORF">COX18_02930</name>
</gene>
<dbReference type="EMBL" id="PCSH01000053">
    <property type="protein sequence ID" value="PIP41582.1"/>
    <property type="molecule type" value="Genomic_DNA"/>
</dbReference>